<keyword evidence="2" id="KW-0614">Plasmid</keyword>
<proteinExistence type="predicted"/>
<geneLocation type="plasmid" evidence="2">
    <name>unnamed</name>
</geneLocation>
<protein>
    <submittedName>
        <fullName evidence="2">Uncharacterized protein</fullName>
    </submittedName>
</protein>
<organism evidence="2 3">
    <name type="scientific">Rothia mucilaginosa</name>
    <dbReference type="NCBI Taxonomy" id="43675"/>
    <lineage>
        <taxon>Bacteria</taxon>
        <taxon>Bacillati</taxon>
        <taxon>Actinomycetota</taxon>
        <taxon>Actinomycetes</taxon>
        <taxon>Micrococcales</taxon>
        <taxon>Micrococcaceae</taxon>
        <taxon>Rothia</taxon>
    </lineage>
</organism>
<evidence type="ECO:0000313" key="2">
    <source>
        <dbReference type="EMBL" id="ATF62133.1"/>
    </source>
</evidence>
<feature type="coiled-coil region" evidence="1">
    <location>
        <begin position="47"/>
        <end position="81"/>
    </location>
</feature>
<keyword evidence="1" id="KW-0175">Coiled coil</keyword>
<evidence type="ECO:0000313" key="3">
    <source>
        <dbReference type="Proteomes" id="UP000218628"/>
    </source>
</evidence>
<gene>
    <name evidence="2" type="ORF">CO690_00005</name>
</gene>
<dbReference type="AlphaFoldDB" id="A0A291DCK3"/>
<name>A0A291DCK3_9MICC</name>
<accession>A0A291DCK3</accession>
<dbReference type="EMBL" id="CP023509">
    <property type="protein sequence ID" value="ATF62133.1"/>
    <property type="molecule type" value="Genomic_DNA"/>
</dbReference>
<sequence>MSRSPRTTAARRAREKAEENGRIFKELQARLHALAVEFFTLQESTPAAKIENEIAAKEKELEALRAKRDEAREEARRVLSAPVAAMAALNEPPANIAQRLGLTRAQVNGLLRVHKESAETED</sequence>
<dbReference type="Proteomes" id="UP000218628">
    <property type="component" value="Plasmid unnamed"/>
</dbReference>
<evidence type="ECO:0000256" key="1">
    <source>
        <dbReference type="SAM" id="Coils"/>
    </source>
</evidence>
<reference evidence="3" key="1">
    <citation type="submission" date="2017-09" db="EMBL/GenBank/DDBJ databases">
        <title>FDA dAtabase for Regulatory Grade micrObial Sequences (FDA-ARGOS): Supporting development and validation of Infectious Disease Dx tests.</title>
        <authorList>
            <person name="Minogue T."/>
            <person name="Wolcott M."/>
            <person name="Wasieloski L."/>
            <person name="Aguilar W."/>
            <person name="Moore D."/>
            <person name="Tallon L."/>
            <person name="Sadzewicz L."/>
            <person name="Ott S."/>
            <person name="Zhao X."/>
            <person name="Nagaraj S."/>
            <person name="Vavikolanu K."/>
            <person name="Aluvathingal J."/>
            <person name="Nadendla S."/>
            <person name="Sichtig H."/>
        </authorList>
    </citation>
    <scope>NUCLEOTIDE SEQUENCE [LARGE SCALE GENOMIC DNA]</scope>
    <source>
        <strain evidence="3">FDAARGOS_369</strain>
        <plasmid evidence="3">Plasmid unnamed</plasmid>
    </source>
</reference>